<dbReference type="AlphaFoldDB" id="A0A396JZU1"/>
<comment type="caution">
    <text evidence="2">The sequence shown here is derived from an EMBL/GenBank/DDBJ whole genome shotgun (WGS) entry which is preliminary data.</text>
</comment>
<feature type="transmembrane region" description="Helical" evidence="1">
    <location>
        <begin position="95"/>
        <end position="120"/>
    </location>
</feature>
<protein>
    <recommendedName>
        <fullName evidence="4">Transmembrane protein</fullName>
    </recommendedName>
</protein>
<dbReference type="EMBL" id="PSQE01000001">
    <property type="protein sequence ID" value="RHN80027.1"/>
    <property type="molecule type" value="Genomic_DNA"/>
</dbReference>
<sequence>MIEVVKMFSWNQLKLKSNSRDRDIVQWLEHVLFSVCIYVIKGEENFDIVPCGVQSMHQGVRLIVMYIKVDQVLVELYFGGSSDVFGLFFNEASVFYLKLWCMARFIVVCFIYIMLHLVHLSYGCRTRGKRIFKG</sequence>
<proteinExistence type="predicted"/>
<keyword evidence="1" id="KW-0472">Membrane</keyword>
<evidence type="ECO:0000256" key="1">
    <source>
        <dbReference type="SAM" id="Phobius"/>
    </source>
</evidence>
<keyword evidence="1" id="KW-0812">Transmembrane</keyword>
<evidence type="ECO:0000313" key="2">
    <source>
        <dbReference type="EMBL" id="RHN80027.1"/>
    </source>
</evidence>
<dbReference type="Gramene" id="rna3902">
    <property type="protein sequence ID" value="RHN80027.1"/>
    <property type="gene ID" value="gene3902"/>
</dbReference>
<gene>
    <name evidence="2" type="ORF">MtrunA17_Chr1g0183811</name>
</gene>
<keyword evidence="1" id="KW-1133">Transmembrane helix</keyword>
<organism evidence="2 3">
    <name type="scientific">Medicago truncatula</name>
    <name type="common">Barrel medic</name>
    <name type="synonym">Medicago tribuloides</name>
    <dbReference type="NCBI Taxonomy" id="3880"/>
    <lineage>
        <taxon>Eukaryota</taxon>
        <taxon>Viridiplantae</taxon>
        <taxon>Streptophyta</taxon>
        <taxon>Embryophyta</taxon>
        <taxon>Tracheophyta</taxon>
        <taxon>Spermatophyta</taxon>
        <taxon>Magnoliopsida</taxon>
        <taxon>eudicotyledons</taxon>
        <taxon>Gunneridae</taxon>
        <taxon>Pentapetalae</taxon>
        <taxon>rosids</taxon>
        <taxon>fabids</taxon>
        <taxon>Fabales</taxon>
        <taxon>Fabaceae</taxon>
        <taxon>Papilionoideae</taxon>
        <taxon>50 kb inversion clade</taxon>
        <taxon>NPAAA clade</taxon>
        <taxon>Hologalegina</taxon>
        <taxon>IRL clade</taxon>
        <taxon>Trifolieae</taxon>
        <taxon>Medicago</taxon>
    </lineage>
</organism>
<accession>A0A396JZU1</accession>
<evidence type="ECO:0000313" key="3">
    <source>
        <dbReference type="Proteomes" id="UP000265566"/>
    </source>
</evidence>
<dbReference type="Proteomes" id="UP000265566">
    <property type="component" value="Chromosome 1"/>
</dbReference>
<name>A0A396JZU1_MEDTR</name>
<reference evidence="3" key="1">
    <citation type="journal article" date="2018" name="Nat. Plants">
        <title>Whole-genome landscape of Medicago truncatula symbiotic genes.</title>
        <authorList>
            <person name="Pecrix Y."/>
            <person name="Staton S.E."/>
            <person name="Sallet E."/>
            <person name="Lelandais-Briere C."/>
            <person name="Moreau S."/>
            <person name="Carrere S."/>
            <person name="Blein T."/>
            <person name="Jardinaud M.F."/>
            <person name="Latrasse D."/>
            <person name="Zouine M."/>
            <person name="Zahm M."/>
            <person name="Kreplak J."/>
            <person name="Mayjonade B."/>
            <person name="Satge C."/>
            <person name="Perez M."/>
            <person name="Cauet S."/>
            <person name="Marande W."/>
            <person name="Chantry-Darmon C."/>
            <person name="Lopez-Roques C."/>
            <person name="Bouchez O."/>
            <person name="Berard A."/>
            <person name="Debelle F."/>
            <person name="Munos S."/>
            <person name="Bendahmane A."/>
            <person name="Berges H."/>
            <person name="Niebel A."/>
            <person name="Buitink J."/>
            <person name="Frugier F."/>
            <person name="Benhamed M."/>
            <person name="Crespi M."/>
            <person name="Gouzy J."/>
            <person name="Gamas P."/>
        </authorList>
    </citation>
    <scope>NUCLEOTIDE SEQUENCE [LARGE SCALE GENOMIC DNA]</scope>
    <source>
        <strain evidence="3">cv. Jemalong A17</strain>
    </source>
</reference>
<evidence type="ECO:0008006" key="4">
    <source>
        <dbReference type="Google" id="ProtNLM"/>
    </source>
</evidence>